<feature type="chain" id="PRO_5019566383" description="Lipoprotein" evidence="1">
    <location>
        <begin position="29"/>
        <end position="141"/>
    </location>
</feature>
<sequence>MCPQTASRKTKRLLPFAAALLLAGCATTISPIDTLRWRGKGISAFVADAQRMPDIVRRNCVKNNEVRDLYAWRIEYYDVRQAYVGQSGNVQYYQNYRHYVGHEYRIVVTKPDGTILSVRDTFFGNADKEYGCEEYREELKL</sequence>
<name>A0A3S9SGU1_EIKCO</name>
<evidence type="ECO:0000256" key="1">
    <source>
        <dbReference type="SAM" id="SignalP"/>
    </source>
</evidence>
<organism evidence="2 3">
    <name type="scientific">Eikenella corrodens</name>
    <dbReference type="NCBI Taxonomy" id="539"/>
    <lineage>
        <taxon>Bacteria</taxon>
        <taxon>Pseudomonadati</taxon>
        <taxon>Pseudomonadota</taxon>
        <taxon>Betaproteobacteria</taxon>
        <taxon>Neisseriales</taxon>
        <taxon>Neisseriaceae</taxon>
        <taxon>Eikenella</taxon>
    </lineage>
</organism>
<evidence type="ECO:0000313" key="3">
    <source>
        <dbReference type="Proteomes" id="UP000282435"/>
    </source>
</evidence>
<protein>
    <recommendedName>
        <fullName evidence="4">Lipoprotein</fullName>
    </recommendedName>
</protein>
<evidence type="ECO:0000313" key="2">
    <source>
        <dbReference type="EMBL" id="AZR58716.1"/>
    </source>
</evidence>
<dbReference type="EMBL" id="CP034670">
    <property type="protein sequence ID" value="AZR58716.1"/>
    <property type="molecule type" value="Genomic_DNA"/>
</dbReference>
<keyword evidence="1" id="KW-0732">Signal</keyword>
<gene>
    <name evidence="2" type="ORF">ELB75_00850</name>
</gene>
<proteinExistence type="predicted"/>
<reference evidence="2 3" key="1">
    <citation type="submission" date="2018-12" db="EMBL/GenBank/DDBJ databases">
        <title>Genome sequencing of Eikenella corrodens KCOM 3110 (= JS217).</title>
        <authorList>
            <person name="Koo J.-K."/>
            <person name="Park S.-N."/>
            <person name="Lim Y.K."/>
        </authorList>
    </citation>
    <scope>NUCLEOTIDE SEQUENCE [LARGE SCALE GENOMIC DNA]</scope>
    <source>
        <strain evidence="2 3">KCOM 3110</strain>
    </source>
</reference>
<feature type="signal peptide" evidence="1">
    <location>
        <begin position="1"/>
        <end position="28"/>
    </location>
</feature>
<evidence type="ECO:0008006" key="4">
    <source>
        <dbReference type="Google" id="ProtNLM"/>
    </source>
</evidence>
<dbReference type="AlphaFoldDB" id="A0A3S9SGU1"/>
<accession>A0A3S9SGU1</accession>
<dbReference type="OrthoDB" id="8611869at2"/>
<dbReference type="RefSeq" id="WP_126982280.1">
    <property type="nucleotide sequence ID" value="NZ_CP034670.1"/>
</dbReference>
<dbReference type="Proteomes" id="UP000282435">
    <property type="component" value="Chromosome"/>
</dbReference>